<reference evidence="4" key="1">
    <citation type="journal article" date="2019" name="Int. J. Syst. Evol. Microbiol.">
        <title>The Global Catalogue of Microorganisms (GCM) 10K type strain sequencing project: providing services to taxonomists for standard genome sequencing and annotation.</title>
        <authorList>
            <consortium name="The Broad Institute Genomics Platform"/>
            <consortium name="The Broad Institute Genome Sequencing Center for Infectious Disease"/>
            <person name="Wu L."/>
            <person name="Ma J."/>
        </authorList>
    </citation>
    <scope>NUCLEOTIDE SEQUENCE [LARGE SCALE GENOMIC DNA]</scope>
    <source>
        <strain evidence="4">CCM 8875</strain>
    </source>
</reference>
<feature type="region of interest" description="Disordered" evidence="1">
    <location>
        <begin position="88"/>
        <end position="112"/>
    </location>
</feature>
<keyword evidence="4" id="KW-1185">Reference proteome</keyword>
<gene>
    <name evidence="3" type="ORF">ACFQ5P_12775</name>
</gene>
<evidence type="ECO:0000256" key="2">
    <source>
        <dbReference type="SAM" id="Phobius"/>
    </source>
</evidence>
<evidence type="ECO:0000313" key="4">
    <source>
        <dbReference type="Proteomes" id="UP001597302"/>
    </source>
</evidence>
<feature type="transmembrane region" description="Helical" evidence="2">
    <location>
        <begin position="34"/>
        <end position="54"/>
    </location>
</feature>
<dbReference type="RefSeq" id="WP_242679529.1">
    <property type="nucleotide sequence ID" value="NZ_CBCSAJ010000007.1"/>
</dbReference>
<keyword evidence="2" id="KW-0812">Transmembrane</keyword>
<evidence type="ECO:0000313" key="3">
    <source>
        <dbReference type="EMBL" id="MFD1482169.1"/>
    </source>
</evidence>
<dbReference type="SUPFAM" id="SSF103481">
    <property type="entry name" value="Multidrug resistance efflux transporter EmrE"/>
    <property type="match status" value="1"/>
</dbReference>
<dbReference type="EMBL" id="JBHTOQ010000022">
    <property type="protein sequence ID" value="MFD1482169.1"/>
    <property type="molecule type" value="Genomic_DNA"/>
</dbReference>
<proteinExistence type="predicted"/>
<dbReference type="InterPro" id="IPR037185">
    <property type="entry name" value="EmrE-like"/>
</dbReference>
<evidence type="ECO:0000256" key="1">
    <source>
        <dbReference type="SAM" id="MobiDB-lite"/>
    </source>
</evidence>
<accession>A0ABW4DWM3</accession>
<feature type="transmembrane region" description="Helical" evidence="2">
    <location>
        <begin position="6"/>
        <end position="27"/>
    </location>
</feature>
<name>A0ABW4DWM3_9RHOB</name>
<organism evidence="3 4">
    <name type="scientific">Paracoccus nototheniae</name>
    <dbReference type="NCBI Taxonomy" id="2489002"/>
    <lineage>
        <taxon>Bacteria</taxon>
        <taxon>Pseudomonadati</taxon>
        <taxon>Pseudomonadota</taxon>
        <taxon>Alphaproteobacteria</taxon>
        <taxon>Rhodobacterales</taxon>
        <taxon>Paracoccaceae</taxon>
        <taxon>Paracoccus</taxon>
    </lineage>
</organism>
<keyword evidence="2" id="KW-1133">Transmembrane helix</keyword>
<feature type="compositionally biased region" description="Basic and acidic residues" evidence="1">
    <location>
        <begin position="88"/>
        <end position="100"/>
    </location>
</feature>
<comment type="caution">
    <text evidence="3">The sequence shown here is derived from an EMBL/GenBank/DDBJ whole genome shotgun (WGS) entry which is preliminary data.</text>
</comment>
<keyword evidence="2" id="KW-0472">Membrane</keyword>
<sequence length="112" mass="11924">MGRAEWVSMGLLAGAILIGSIGAAIAYQNGPPAMIGAFDFAYVGFSVIWGIVFFNETPDLIASVGMIFGAGVLSCAGEGREYRAFAECPDRDHSGDRDQSGGRCLRTRTRTR</sequence>
<dbReference type="Proteomes" id="UP001597302">
    <property type="component" value="Unassembled WGS sequence"/>
</dbReference>
<protein>
    <submittedName>
        <fullName evidence="3">Uncharacterized protein</fullName>
    </submittedName>
</protein>